<keyword evidence="2" id="KW-1185">Reference proteome</keyword>
<dbReference type="Proteomes" id="UP000051565">
    <property type="component" value="Unassembled WGS sequence"/>
</dbReference>
<evidence type="ECO:0000313" key="2">
    <source>
        <dbReference type="Proteomes" id="UP000051565"/>
    </source>
</evidence>
<protein>
    <recommendedName>
        <fullName evidence="3">DUF2969 domain-containing protein</fullName>
    </recommendedName>
</protein>
<sequence>MMARRKKEIEITVIDNPEDSNVRLVQINGHTIGTITQSDNRFDCVVGDSIFHEKSEEEALHQVVREYNLHQR</sequence>
<proteinExistence type="predicted"/>
<organism evidence="1 2">
    <name type="scientific">Fructilactobacillus lindneri DSM 20690 = JCM 11027</name>
    <dbReference type="NCBI Taxonomy" id="1122148"/>
    <lineage>
        <taxon>Bacteria</taxon>
        <taxon>Bacillati</taxon>
        <taxon>Bacillota</taxon>
        <taxon>Bacilli</taxon>
        <taxon>Lactobacillales</taxon>
        <taxon>Lactobacillaceae</taxon>
        <taxon>Fructilactobacillus</taxon>
    </lineage>
</organism>
<evidence type="ECO:0008006" key="3">
    <source>
        <dbReference type="Google" id="ProtNLM"/>
    </source>
</evidence>
<dbReference type="STRING" id="53444.AYR59_06520"/>
<dbReference type="AlphaFoldDB" id="A0A0R2JPZ3"/>
<dbReference type="OrthoDB" id="2328203at2"/>
<dbReference type="EMBL" id="JQBT01000032">
    <property type="protein sequence ID" value="KRN79199.1"/>
    <property type="molecule type" value="Genomic_DNA"/>
</dbReference>
<name>A0A0R2JPZ3_9LACO</name>
<comment type="caution">
    <text evidence="1">The sequence shown here is derived from an EMBL/GenBank/DDBJ whole genome shotgun (WGS) entry which is preliminary data.</text>
</comment>
<dbReference type="PATRIC" id="fig|1122148.6.peg.625"/>
<dbReference type="Pfam" id="PF11184">
    <property type="entry name" value="DUF2969"/>
    <property type="match status" value="1"/>
</dbReference>
<accession>A0A0R2JPZ3</accession>
<dbReference type="InterPro" id="IPR021351">
    <property type="entry name" value="DUF2969"/>
</dbReference>
<gene>
    <name evidence="1" type="ORF">IV52_GL000606</name>
</gene>
<evidence type="ECO:0000313" key="1">
    <source>
        <dbReference type="EMBL" id="KRN79199.1"/>
    </source>
</evidence>
<reference evidence="1 2" key="1">
    <citation type="journal article" date="2015" name="Genome Announc.">
        <title>Expanding the biotechnology potential of lactobacilli through comparative genomics of 213 strains and associated genera.</title>
        <authorList>
            <person name="Sun Z."/>
            <person name="Harris H.M."/>
            <person name="McCann A."/>
            <person name="Guo C."/>
            <person name="Argimon S."/>
            <person name="Zhang W."/>
            <person name="Yang X."/>
            <person name="Jeffery I.B."/>
            <person name="Cooney J.C."/>
            <person name="Kagawa T.F."/>
            <person name="Liu W."/>
            <person name="Song Y."/>
            <person name="Salvetti E."/>
            <person name="Wrobel A."/>
            <person name="Rasinkangas P."/>
            <person name="Parkhill J."/>
            <person name="Rea M.C."/>
            <person name="O'Sullivan O."/>
            <person name="Ritari J."/>
            <person name="Douillard F.P."/>
            <person name="Paul Ross R."/>
            <person name="Yang R."/>
            <person name="Briner A.E."/>
            <person name="Felis G.E."/>
            <person name="de Vos W.M."/>
            <person name="Barrangou R."/>
            <person name="Klaenhammer T.R."/>
            <person name="Caufield P.W."/>
            <person name="Cui Y."/>
            <person name="Zhang H."/>
            <person name="O'Toole P.W."/>
        </authorList>
    </citation>
    <scope>NUCLEOTIDE SEQUENCE [LARGE SCALE GENOMIC DNA]</scope>
    <source>
        <strain evidence="1 2">DSM 20690</strain>
    </source>
</reference>